<keyword evidence="1" id="KW-0472">Membrane</keyword>
<organism evidence="2 3">
    <name type="scientific">Candidatus Doudnabacteria bacterium RIFCSPHIGHO2_02_FULL_46_11</name>
    <dbReference type="NCBI Taxonomy" id="1817832"/>
    <lineage>
        <taxon>Bacteria</taxon>
        <taxon>Candidatus Doudnaibacteriota</taxon>
    </lineage>
</organism>
<sequence>MDMQTFLFGPYPLRLEIWDNIFFYDAAGAVILGIILVALLFLKTMNPVSRKLVRRFRNLCLTYGLIGLLWTVFRYEGAAYLEWRFWSVVLALVATIWLIKLVIYWVRDYSKEIAGFHNQQTKQKYLK</sequence>
<dbReference type="AlphaFoldDB" id="A0A1F5P9E1"/>
<evidence type="ECO:0000256" key="1">
    <source>
        <dbReference type="SAM" id="Phobius"/>
    </source>
</evidence>
<evidence type="ECO:0000313" key="3">
    <source>
        <dbReference type="Proteomes" id="UP000176786"/>
    </source>
</evidence>
<proteinExistence type="predicted"/>
<comment type="caution">
    <text evidence="2">The sequence shown here is derived from an EMBL/GenBank/DDBJ whole genome shotgun (WGS) entry which is preliminary data.</text>
</comment>
<feature type="transmembrane region" description="Helical" evidence="1">
    <location>
        <begin position="56"/>
        <end position="73"/>
    </location>
</feature>
<accession>A0A1F5P9E1</accession>
<keyword evidence="1" id="KW-0812">Transmembrane</keyword>
<feature type="transmembrane region" description="Helical" evidence="1">
    <location>
        <begin position="21"/>
        <end position="44"/>
    </location>
</feature>
<protein>
    <submittedName>
        <fullName evidence="2">Uncharacterized protein</fullName>
    </submittedName>
</protein>
<reference evidence="2 3" key="1">
    <citation type="journal article" date="2016" name="Nat. Commun.">
        <title>Thousands of microbial genomes shed light on interconnected biogeochemical processes in an aquifer system.</title>
        <authorList>
            <person name="Anantharaman K."/>
            <person name="Brown C.T."/>
            <person name="Hug L.A."/>
            <person name="Sharon I."/>
            <person name="Castelle C.J."/>
            <person name="Probst A.J."/>
            <person name="Thomas B.C."/>
            <person name="Singh A."/>
            <person name="Wilkins M.J."/>
            <person name="Karaoz U."/>
            <person name="Brodie E.L."/>
            <person name="Williams K.H."/>
            <person name="Hubbard S.S."/>
            <person name="Banfield J.F."/>
        </authorList>
    </citation>
    <scope>NUCLEOTIDE SEQUENCE [LARGE SCALE GENOMIC DNA]</scope>
</reference>
<feature type="transmembrane region" description="Helical" evidence="1">
    <location>
        <begin position="85"/>
        <end position="106"/>
    </location>
</feature>
<dbReference type="STRING" id="1817832.A3J48_02435"/>
<evidence type="ECO:0000313" key="2">
    <source>
        <dbReference type="EMBL" id="OGE86332.1"/>
    </source>
</evidence>
<gene>
    <name evidence="2" type="ORF">A3J48_02435</name>
</gene>
<name>A0A1F5P9E1_9BACT</name>
<dbReference type="EMBL" id="MFES01000003">
    <property type="protein sequence ID" value="OGE86332.1"/>
    <property type="molecule type" value="Genomic_DNA"/>
</dbReference>
<keyword evidence="1" id="KW-1133">Transmembrane helix</keyword>
<dbReference type="Proteomes" id="UP000176786">
    <property type="component" value="Unassembled WGS sequence"/>
</dbReference>